<evidence type="ECO:0000256" key="9">
    <source>
        <dbReference type="ARBA" id="ARBA00023136"/>
    </source>
</evidence>
<name>A0A4Z2DP88_SCHJA</name>
<evidence type="ECO:0000313" key="11">
    <source>
        <dbReference type="EMBL" id="TNN18354.1"/>
    </source>
</evidence>
<evidence type="ECO:0000256" key="6">
    <source>
        <dbReference type="ARBA" id="ARBA00022968"/>
    </source>
</evidence>
<comment type="similarity">
    <text evidence="2 10">Belongs to the glycosyltransferase 31 family.</text>
</comment>
<dbReference type="GO" id="GO:0016758">
    <property type="term" value="F:hexosyltransferase activity"/>
    <property type="evidence" value="ECO:0007669"/>
    <property type="project" value="InterPro"/>
</dbReference>
<dbReference type="EMBL" id="SKCS01000077">
    <property type="protein sequence ID" value="TNN18354.1"/>
    <property type="molecule type" value="Genomic_DNA"/>
</dbReference>
<keyword evidence="3 10" id="KW-0328">Glycosyltransferase</keyword>
<evidence type="ECO:0000256" key="10">
    <source>
        <dbReference type="RuleBase" id="RU363063"/>
    </source>
</evidence>
<dbReference type="PANTHER" id="PTHR11214:SF3">
    <property type="entry name" value="BETA-1,3-GALACTOSYLTRANSFERASE 6"/>
    <property type="match status" value="1"/>
</dbReference>
<reference evidence="11 12" key="1">
    <citation type="submission" date="2019-03" db="EMBL/GenBank/DDBJ databases">
        <title>An improved genome assembly of the fluke Schistosoma japonicum.</title>
        <authorList>
            <person name="Hu W."/>
            <person name="Luo F."/>
            <person name="Yin M."/>
            <person name="Mo X."/>
            <person name="Sun C."/>
            <person name="Wu Q."/>
            <person name="Zhu B."/>
            <person name="Xiang M."/>
            <person name="Wang J."/>
            <person name="Wang Y."/>
            <person name="Zhang T."/>
            <person name="Xu B."/>
            <person name="Zheng H."/>
            <person name="Feng Z."/>
        </authorList>
    </citation>
    <scope>NUCLEOTIDE SEQUENCE [LARGE SCALE GENOMIC DNA]</scope>
    <source>
        <strain evidence="11">HuSjv2</strain>
        <tissue evidence="11">Worms</tissue>
    </source>
</reference>
<dbReference type="EC" id="2.4.1.-" evidence="10"/>
<dbReference type="PANTHER" id="PTHR11214">
    <property type="entry name" value="BETA-1,3-N-ACETYLGLUCOSAMINYLTRANSFERASE"/>
    <property type="match status" value="1"/>
</dbReference>
<evidence type="ECO:0000256" key="3">
    <source>
        <dbReference type="ARBA" id="ARBA00022676"/>
    </source>
</evidence>
<keyword evidence="8 10" id="KW-0333">Golgi apparatus</keyword>
<evidence type="ECO:0000256" key="4">
    <source>
        <dbReference type="ARBA" id="ARBA00022679"/>
    </source>
</evidence>
<dbReference type="OrthoDB" id="2139606at2759"/>
<sequence length="244" mass="28249">MSLWKNFTVRFVFVVGLPTPNETDIYHFDGVNIRLNGRSWAESIKHESSRWSVINQLGNESRIYRDLLIGGFYDNYFNLTTKMMLTFRWACVFCKNETPLFLFIDDDYLLHPNNTIKFVNSIKKSDVKYYAGGSIHSSSIVVRPQNNTYISKWAISTHEYPWDYYPPYFFGIGYVLGADLVCDASVVMSFTQNLRIDDAFLGIVLARLNKKLNNLKQFRVYTDTNFEESGVVVIEKSKAGQLFV</sequence>
<keyword evidence="4 11" id="KW-0808">Transferase</keyword>
<accession>A0A4Z2DP88</accession>
<dbReference type="GO" id="GO:0006493">
    <property type="term" value="P:protein O-linked glycosylation"/>
    <property type="evidence" value="ECO:0007669"/>
    <property type="project" value="TreeGrafter"/>
</dbReference>
<keyword evidence="7" id="KW-1133">Transmembrane helix</keyword>
<evidence type="ECO:0000256" key="8">
    <source>
        <dbReference type="ARBA" id="ARBA00023034"/>
    </source>
</evidence>
<organism evidence="11 12">
    <name type="scientific">Schistosoma japonicum</name>
    <name type="common">Blood fluke</name>
    <dbReference type="NCBI Taxonomy" id="6182"/>
    <lineage>
        <taxon>Eukaryota</taxon>
        <taxon>Metazoa</taxon>
        <taxon>Spiralia</taxon>
        <taxon>Lophotrochozoa</taxon>
        <taxon>Platyhelminthes</taxon>
        <taxon>Trematoda</taxon>
        <taxon>Digenea</taxon>
        <taxon>Strigeidida</taxon>
        <taxon>Schistosomatoidea</taxon>
        <taxon>Schistosomatidae</taxon>
        <taxon>Schistosoma</taxon>
    </lineage>
</organism>
<dbReference type="Gene3D" id="3.90.550.50">
    <property type="match status" value="1"/>
</dbReference>
<gene>
    <name evidence="11" type="ORF">EWB00_010274</name>
</gene>
<evidence type="ECO:0000256" key="7">
    <source>
        <dbReference type="ARBA" id="ARBA00022989"/>
    </source>
</evidence>
<proteinExistence type="inferred from homology"/>
<evidence type="ECO:0000256" key="5">
    <source>
        <dbReference type="ARBA" id="ARBA00022692"/>
    </source>
</evidence>
<keyword evidence="9" id="KW-0472">Membrane</keyword>
<evidence type="ECO:0000256" key="2">
    <source>
        <dbReference type="ARBA" id="ARBA00008661"/>
    </source>
</evidence>
<comment type="subcellular location">
    <subcellularLocation>
        <location evidence="1 10">Golgi apparatus membrane</location>
        <topology evidence="1 10">Single-pass type II membrane protein</topology>
    </subcellularLocation>
</comment>
<evidence type="ECO:0000313" key="12">
    <source>
        <dbReference type="Proteomes" id="UP000311919"/>
    </source>
</evidence>
<keyword evidence="6" id="KW-0735">Signal-anchor</keyword>
<dbReference type="Pfam" id="PF01762">
    <property type="entry name" value="Galactosyl_T"/>
    <property type="match status" value="1"/>
</dbReference>
<protein>
    <recommendedName>
        <fullName evidence="10">Hexosyltransferase</fullName>
        <ecNumber evidence="10">2.4.1.-</ecNumber>
    </recommendedName>
</protein>
<dbReference type="InterPro" id="IPR002659">
    <property type="entry name" value="Glyco_trans_31"/>
</dbReference>
<comment type="caution">
    <text evidence="11">The sequence shown here is derived from an EMBL/GenBank/DDBJ whole genome shotgun (WGS) entry which is preliminary data.</text>
</comment>
<keyword evidence="12" id="KW-1185">Reference proteome</keyword>
<keyword evidence="5" id="KW-0812">Transmembrane</keyword>
<dbReference type="GO" id="GO:0000139">
    <property type="term" value="C:Golgi membrane"/>
    <property type="evidence" value="ECO:0007669"/>
    <property type="project" value="UniProtKB-SubCell"/>
</dbReference>
<evidence type="ECO:0000256" key="1">
    <source>
        <dbReference type="ARBA" id="ARBA00004323"/>
    </source>
</evidence>
<dbReference type="Proteomes" id="UP000311919">
    <property type="component" value="Unassembled WGS sequence"/>
</dbReference>
<dbReference type="AlphaFoldDB" id="A0A4Z2DP88"/>